<dbReference type="EMBL" id="GEEE01012978">
    <property type="protein sequence ID" value="JAP50247.1"/>
    <property type="molecule type" value="Transcribed_RNA"/>
</dbReference>
<accession>A0A0X3PWN9</accession>
<keyword evidence="2" id="KW-0472">Membrane</keyword>
<reference evidence="3" key="1">
    <citation type="submission" date="2016-01" db="EMBL/GenBank/DDBJ databases">
        <title>Reference transcriptome for the parasite Schistocephalus solidus: insights into the molecular evolution of parasitism.</title>
        <authorList>
            <person name="Hebert F.O."/>
            <person name="Grambauer S."/>
            <person name="Barber I."/>
            <person name="Landry C.R."/>
            <person name="Aubin-Horth N."/>
        </authorList>
    </citation>
    <scope>NUCLEOTIDE SEQUENCE</scope>
</reference>
<keyword evidence="2" id="KW-0812">Transmembrane</keyword>
<name>A0A0X3PWN9_SCHSO</name>
<dbReference type="EMBL" id="GEEE01006954">
    <property type="protein sequence ID" value="JAP56271.1"/>
    <property type="molecule type" value="Transcribed_RNA"/>
</dbReference>
<evidence type="ECO:0008006" key="4">
    <source>
        <dbReference type="Google" id="ProtNLM"/>
    </source>
</evidence>
<proteinExistence type="predicted"/>
<feature type="region of interest" description="Disordered" evidence="1">
    <location>
        <begin position="292"/>
        <end position="314"/>
    </location>
</feature>
<feature type="transmembrane region" description="Helical" evidence="2">
    <location>
        <begin position="85"/>
        <end position="105"/>
    </location>
</feature>
<dbReference type="SUPFAM" id="SSF47986">
    <property type="entry name" value="DEATH domain"/>
    <property type="match status" value="1"/>
</dbReference>
<dbReference type="CDD" id="cd01670">
    <property type="entry name" value="Death"/>
    <property type="match status" value="1"/>
</dbReference>
<evidence type="ECO:0000313" key="3">
    <source>
        <dbReference type="EMBL" id="JAP56271.1"/>
    </source>
</evidence>
<gene>
    <name evidence="3" type="ORF">TR122315</name>
</gene>
<evidence type="ECO:0000256" key="2">
    <source>
        <dbReference type="SAM" id="Phobius"/>
    </source>
</evidence>
<dbReference type="AlphaFoldDB" id="A0A0X3PWN9"/>
<dbReference type="Gene3D" id="6.10.250.1780">
    <property type="match status" value="1"/>
</dbReference>
<organism evidence="3">
    <name type="scientific">Schistocephalus solidus</name>
    <name type="common">Tapeworm</name>
    <dbReference type="NCBI Taxonomy" id="70667"/>
    <lineage>
        <taxon>Eukaryota</taxon>
        <taxon>Metazoa</taxon>
        <taxon>Spiralia</taxon>
        <taxon>Lophotrochozoa</taxon>
        <taxon>Platyhelminthes</taxon>
        <taxon>Cestoda</taxon>
        <taxon>Eucestoda</taxon>
        <taxon>Diphyllobothriidea</taxon>
        <taxon>Diphyllobothriidae</taxon>
        <taxon>Schistocephalus</taxon>
    </lineage>
</organism>
<dbReference type="InterPro" id="IPR011029">
    <property type="entry name" value="DEATH-like_dom_sf"/>
</dbReference>
<sequence>MAPLERVLPVGDLEGHANNSVEELSSTLAKSQSDWVVFSELGPSTDLNVTFQNMKIQTSFRLQDNPPESQPVDVSQKPSEDYPMITIYCSLLGLIIITLLLYVVYKLWQQHLVSGDFKVASNETPNRQGLFGGLADCNKLRKAHTDHAGETISEKDGLLMDDSSVSTYNNERPASSLPPYVLSRLAEEIVRNGQWKSIGSQLGFTEENLHEFEVAAAAAAAAAAAPTTNAEPGKYEHTVDVNAAYHMLTTWVSRPGSKVGTLQQTVCQSLAAGCDTSLCRLFDPTFCPPAGWSPSESVGDGRGPPAYSPADVPM</sequence>
<keyword evidence="2" id="KW-1133">Transmembrane helix</keyword>
<evidence type="ECO:0000256" key="1">
    <source>
        <dbReference type="SAM" id="MobiDB-lite"/>
    </source>
</evidence>
<protein>
    <recommendedName>
        <fullName evidence="4">Death domain-containing protein</fullName>
    </recommendedName>
</protein>